<feature type="repeat" description="ANK" evidence="1">
    <location>
        <begin position="444"/>
        <end position="476"/>
    </location>
</feature>
<dbReference type="PROSITE" id="PS50088">
    <property type="entry name" value="ANK_REPEAT"/>
    <property type="match status" value="8"/>
</dbReference>
<keyword evidence="4" id="KW-1185">Reference proteome</keyword>
<reference evidence="3" key="2">
    <citation type="journal article" date="2007" name="Science">
        <title>Draft genome sequence of the sexually transmitted pathogen Trichomonas vaginalis.</title>
        <authorList>
            <person name="Carlton J.M."/>
            <person name="Hirt R.P."/>
            <person name="Silva J.C."/>
            <person name="Delcher A.L."/>
            <person name="Schatz M."/>
            <person name="Zhao Q."/>
            <person name="Wortman J.R."/>
            <person name="Bidwell S.L."/>
            <person name="Alsmark U.C.M."/>
            <person name="Besteiro S."/>
            <person name="Sicheritz-Ponten T."/>
            <person name="Noel C.J."/>
            <person name="Dacks J.B."/>
            <person name="Foster P.G."/>
            <person name="Simillion C."/>
            <person name="Van de Peer Y."/>
            <person name="Miranda-Saavedra D."/>
            <person name="Barton G.J."/>
            <person name="Westrop G.D."/>
            <person name="Mueller S."/>
            <person name="Dessi D."/>
            <person name="Fiori P.L."/>
            <person name="Ren Q."/>
            <person name="Paulsen I."/>
            <person name="Zhang H."/>
            <person name="Bastida-Corcuera F.D."/>
            <person name="Simoes-Barbosa A."/>
            <person name="Brown M.T."/>
            <person name="Hayes R.D."/>
            <person name="Mukherjee M."/>
            <person name="Okumura C.Y."/>
            <person name="Schneider R."/>
            <person name="Smith A.J."/>
            <person name="Vanacova S."/>
            <person name="Villalvazo M."/>
            <person name="Haas B.J."/>
            <person name="Pertea M."/>
            <person name="Feldblyum T.V."/>
            <person name="Utterback T.R."/>
            <person name="Shu C.L."/>
            <person name="Osoegawa K."/>
            <person name="de Jong P.J."/>
            <person name="Hrdy I."/>
            <person name="Horvathova L."/>
            <person name="Zubacova Z."/>
            <person name="Dolezal P."/>
            <person name="Malik S.B."/>
            <person name="Logsdon J.M. Jr."/>
            <person name="Henze K."/>
            <person name="Gupta A."/>
            <person name="Wang C.C."/>
            <person name="Dunne R.L."/>
            <person name="Upcroft J.A."/>
            <person name="Upcroft P."/>
            <person name="White O."/>
            <person name="Salzberg S.L."/>
            <person name="Tang P."/>
            <person name="Chiu C.-H."/>
            <person name="Lee Y.-S."/>
            <person name="Embley T.M."/>
            <person name="Coombs G.H."/>
            <person name="Mottram J.C."/>
            <person name="Tachezy J."/>
            <person name="Fraser-Liggett C.M."/>
            <person name="Johnson P.J."/>
        </authorList>
    </citation>
    <scope>NUCLEOTIDE SEQUENCE [LARGE SCALE GENOMIC DNA]</scope>
    <source>
        <strain evidence="3">G3</strain>
    </source>
</reference>
<feature type="repeat" description="ANK" evidence="1">
    <location>
        <begin position="312"/>
        <end position="344"/>
    </location>
</feature>
<keyword evidence="1" id="KW-0040">ANK repeat</keyword>
<dbReference type="KEGG" id="tva:4753851"/>
<proteinExistence type="predicted"/>
<feature type="repeat" description="ANK" evidence="1">
    <location>
        <begin position="411"/>
        <end position="443"/>
    </location>
</feature>
<feature type="repeat" description="ANK" evidence="1">
    <location>
        <begin position="543"/>
        <end position="575"/>
    </location>
</feature>
<feature type="repeat" description="ANK" evidence="1">
    <location>
        <begin position="477"/>
        <end position="509"/>
    </location>
</feature>
<dbReference type="PRINTS" id="PR01415">
    <property type="entry name" value="ANKYRIN"/>
</dbReference>
<gene>
    <name evidence="3" type="ORF">TVAG_063880</name>
</gene>
<dbReference type="PANTHER" id="PTHR24182">
    <property type="entry name" value="ANKYRIN REPEAT AND SOCS BOX CONTAINING 4"/>
    <property type="match status" value="1"/>
</dbReference>
<dbReference type="Pfam" id="PF13857">
    <property type="entry name" value="Ank_5"/>
    <property type="match status" value="1"/>
</dbReference>
<organism evidence="3 4">
    <name type="scientific">Trichomonas vaginalis (strain ATCC PRA-98 / G3)</name>
    <dbReference type="NCBI Taxonomy" id="412133"/>
    <lineage>
        <taxon>Eukaryota</taxon>
        <taxon>Metamonada</taxon>
        <taxon>Parabasalia</taxon>
        <taxon>Trichomonadida</taxon>
        <taxon>Trichomonadidae</taxon>
        <taxon>Trichomonas</taxon>
    </lineage>
</organism>
<dbReference type="EMBL" id="DS113775">
    <property type="protein sequence ID" value="EAX96085.1"/>
    <property type="molecule type" value="Genomic_DNA"/>
</dbReference>
<dbReference type="SMR" id="A2FG89"/>
<evidence type="ECO:0000313" key="4">
    <source>
        <dbReference type="Proteomes" id="UP000001542"/>
    </source>
</evidence>
<dbReference type="Pfam" id="PF11929">
    <property type="entry name" value="DUF3447"/>
    <property type="match status" value="1"/>
</dbReference>
<dbReference type="InterPro" id="IPR020683">
    <property type="entry name" value="DUF3447"/>
</dbReference>
<dbReference type="Pfam" id="PF12796">
    <property type="entry name" value="Ank_2"/>
    <property type="match status" value="3"/>
</dbReference>
<reference evidence="3" key="1">
    <citation type="submission" date="2006-10" db="EMBL/GenBank/DDBJ databases">
        <authorList>
            <person name="Amadeo P."/>
            <person name="Zhao Q."/>
            <person name="Wortman J."/>
            <person name="Fraser-Liggett C."/>
            <person name="Carlton J."/>
        </authorList>
    </citation>
    <scope>NUCLEOTIDE SEQUENCE</scope>
    <source>
        <strain evidence="3">G3</strain>
    </source>
</reference>
<dbReference type="PROSITE" id="PS50297">
    <property type="entry name" value="ANK_REP_REGION"/>
    <property type="match status" value="7"/>
</dbReference>
<dbReference type="RefSeq" id="XP_001309015.1">
    <property type="nucleotide sequence ID" value="XM_001309014.1"/>
</dbReference>
<dbReference type="SUPFAM" id="SSF140860">
    <property type="entry name" value="Pseudo ankyrin repeat-like"/>
    <property type="match status" value="1"/>
</dbReference>
<dbReference type="OrthoDB" id="426293at2759"/>
<dbReference type="Proteomes" id="UP000001542">
    <property type="component" value="Unassembled WGS sequence"/>
</dbReference>
<dbReference type="InterPro" id="IPR036770">
    <property type="entry name" value="Ankyrin_rpt-contain_sf"/>
</dbReference>
<name>A2FG89_TRIV3</name>
<dbReference type="SMART" id="SM00248">
    <property type="entry name" value="ANK"/>
    <property type="match status" value="11"/>
</dbReference>
<dbReference type="VEuPathDB" id="TrichDB:TVAG_063880"/>
<dbReference type="eggNOG" id="KOG4177">
    <property type="taxonomic scope" value="Eukaryota"/>
</dbReference>
<evidence type="ECO:0000259" key="2">
    <source>
        <dbReference type="Pfam" id="PF11929"/>
    </source>
</evidence>
<dbReference type="SUPFAM" id="SSF48403">
    <property type="entry name" value="Ankyrin repeat"/>
    <property type="match status" value="1"/>
</dbReference>
<dbReference type="InParanoid" id="A2FG89"/>
<accession>A2FG89</accession>
<sequence length="635" mass="71217">MTCNRYKELEGVGKDIIDVTTKLYSIKTFDEDAINNLYQDIKRKLIDTKIFSPVKILQAIEKAGTSRNKYFQTYLQLFKMVYVEYHPEQMKDASAAFIYYLYKEYGMLAFDSTFEQLRNIDSQKLGLEVHENNTIYKAIVNDDIVSFINFTETDGFDENQRLLSVLYPVSNSGYSLLELCSYHGSVNCFKLLRTKFKSEITNKCLHFSFLSGNPDIMSECLKVVQPDKACMDYALISHNIDFVTFLMNTYNVELEGKMCAVYHNLQAFFVLLDQTTDINSCFIKSSSFNIPSICEYFLSRGADINARSVDKFRFTALHNAIEYDNLRTAEFLLSRGIDINAQAVNGLNALIFSALFSSKESVEFLISHGIDTKARSLEGNDAIQLASMGNNIEIVKYLLSKGFDINSRNKEGITPFHTAILFNSMNVAEYLLSAGADVNIKDYYDATPLHIAAQKNNITMIEFLINHGANIKALDNHNRTPLHSAAETCSIEALDLLLSHGLDVNAKDDIGYTILNYSTESNSIELAEFAINHGADINSRANEGTTPLMDAALRRSLQIAQILIAKGADVNAKDKLGGTALHYAALGGSHQIYNLLIAHGADVNAKDIRNITASDILRTRNPSKPNFNDLQRCRI</sequence>
<feature type="repeat" description="ANK" evidence="1">
    <location>
        <begin position="510"/>
        <end position="542"/>
    </location>
</feature>
<dbReference type="PANTHER" id="PTHR24182:SF13">
    <property type="entry name" value="LD18443P"/>
    <property type="match status" value="1"/>
</dbReference>
<feature type="repeat" description="ANK" evidence="1">
    <location>
        <begin position="378"/>
        <end position="410"/>
    </location>
</feature>
<protein>
    <submittedName>
        <fullName evidence="3">Ankyrin repeat protein, putative</fullName>
    </submittedName>
</protein>
<feature type="repeat" description="ANK" evidence="1">
    <location>
        <begin position="576"/>
        <end position="608"/>
    </location>
</feature>
<dbReference type="Gene3D" id="1.25.40.20">
    <property type="entry name" value="Ankyrin repeat-containing domain"/>
    <property type="match status" value="2"/>
</dbReference>
<dbReference type="InterPro" id="IPR002110">
    <property type="entry name" value="Ankyrin_rpt"/>
</dbReference>
<evidence type="ECO:0000256" key="1">
    <source>
        <dbReference type="PROSITE-ProRule" id="PRU00023"/>
    </source>
</evidence>
<dbReference type="STRING" id="5722.A2FG89"/>
<dbReference type="VEuPathDB" id="TrichDB:TVAGG3_0310220"/>
<evidence type="ECO:0000313" key="3">
    <source>
        <dbReference type="EMBL" id="EAX96085.1"/>
    </source>
</evidence>
<feature type="domain" description="DUF3447" evidence="2">
    <location>
        <begin position="196"/>
        <end position="270"/>
    </location>
</feature>
<dbReference type="AlphaFoldDB" id="A2FG89"/>